<gene>
    <name evidence="1" type="ORF">ALO52_01510</name>
</gene>
<dbReference type="PATRIC" id="fig|251707.3.peg.1950"/>
<evidence type="ECO:0000313" key="1">
    <source>
        <dbReference type="EMBL" id="KPY37979.1"/>
    </source>
</evidence>
<dbReference type="InterPro" id="IPR005358">
    <property type="entry name" value="Puta_zinc/iron-chelating_dom"/>
</dbReference>
<comment type="caution">
    <text evidence="1">The sequence shown here is derived from an EMBL/GenBank/DDBJ whole genome shotgun (WGS) entry which is preliminary data.</text>
</comment>
<dbReference type="PANTHER" id="PTHR35866">
    <property type="entry name" value="PUTATIVE-RELATED"/>
    <property type="match status" value="1"/>
</dbReference>
<proteinExistence type="predicted"/>
<accession>A0A0P9Y7D6</accession>
<protein>
    <recommendedName>
        <fullName evidence="3">Fe-S oxidoreductase</fullName>
    </recommendedName>
</protein>
<organism evidence="1 2">
    <name type="scientific">Pseudomonas syringae pv. primulae</name>
    <dbReference type="NCBI Taxonomy" id="251707"/>
    <lineage>
        <taxon>Bacteria</taxon>
        <taxon>Pseudomonadati</taxon>
        <taxon>Pseudomonadota</taxon>
        <taxon>Gammaproteobacteria</taxon>
        <taxon>Pseudomonadales</taxon>
        <taxon>Pseudomonadaceae</taxon>
        <taxon>Pseudomonas</taxon>
    </lineage>
</organism>
<dbReference type="Proteomes" id="UP000050562">
    <property type="component" value="Unassembled WGS sequence"/>
</dbReference>
<name>A0A0P9Y7D6_9PSED</name>
<sequence length="259" mass="28617">MKPESQPPMQTKSGPITFACNGCGICCKGRLIPLTLREAEEWLDRGNDVAVILEAFDHSTYLDPAHYAHSVKRAAEVISGEARIQVVAVFAGNALTQCPSLGEDNRCGIYEDRPLVCRIYPMEINPFLTLRPEEKVCPPEVWESGDVLFSDLVVDPVLEDQIQRSRQADRDDAGAKIAVCEHMGMNVAAWKGDALAVYLADRVLLRQAIRLVRAGDPVPANVSWKVRADDADLHTRLDLAGVEMDFGKQTDYIFHSVAV</sequence>
<dbReference type="PANTHER" id="PTHR35866:SF2">
    <property type="entry name" value="YKGJ FAMILY CYSTEINE CLUSTER PROTEIN"/>
    <property type="match status" value="1"/>
</dbReference>
<evidence type="ECO:0000313" key="2">
    <source>
        <dbReference type="Proteomes" id="UP000050562"/>
    </source>
</evidence>
<evidence type="ECO:0008006" key="3">
    <source>
        <dbReference type="Google" id="ProtNLM"/>
    </source>
</evidence>
<dbReference type="AlphaFoldDB" id="A0A0P9Y7D6"/>
<dbReference type="Pfam" id="PF03692">
    <property type="entry name" value="CxxCxxCC"/>
    <property type="match status" value="1"/>
</dbReference>
<dbReference type="EMBL" id="LJRC01000107">
    <property type="protein sequence ID" value="KPY37979.1"/>
    <property type="molecule type" value="Genomic_DNA"/>
</dbReference>
<reference evidence="1 2" key="1">
    <citation type="submission" date="2015-09" db="EMBL/GenBank/DDBJ databases">
        <title>Genome announcement of multiple Pseudomonas syringae strains.</title>
        <authorList>
            <person name="Thakur S."/>
            <person name="Wang P.W."/>
            <person name="Gong Y."/>
            <person name="Weir B.S."/>
            <person name="Guttman D.S."/>
        </authorList>
    </citation>
    <scope>NUCLEOTIDE SEQUENCE [LARGE SCALE GENOMIC DNA]</scope>
    <source>
        <strain evidence="1 2">ICMP3956</strain>
    </source>
</reference>
<dbReference type="RefSeq" id="WP_057408932.1">
    <property type="nucleotide sequence ID" value="NZ_LJRC01000107.1"/>
</dbReference>